<dbReference type="RefSeq" id="WP_083120187.1">
    <property type="nucleotide sequence ID" value="NZ_JACKUO010000026.1"/>
</dbReference>
<gene>
    <name evidence="2" type="ORF">BST42_15500</name>
</gene>
<dbReference type="PANTHER" id="PTHR43393">
    <property type="entry name" value="CYTOKININ RIBOSIDE 5'-MONOPHOSPHATE PHOSPHORIBOHYDROLASE"/>
    <property type="match status" value="1"/>
</dbReference>
<dbReference type="EC" id="3.2.2.n1" evidence="1"/>
<evidence type="ECO:0000313" key="3">
    <source>
        <dbReference type="Proteomes" id="UP000192534"/>
    </source>
</evidence>
<proteinExistence type="inferred from homology"/>
<accession>A0A1X0IV72</accession>
<dbReference type="GO" id="GO:0009691">
    <property type="term" value="P:cytokinin biosynthetic process"/>
    <property type="evidence" value="ECO:0007669"/>
    <property type="project" value="UniProtKB-UniRule"/>
</dbReference>
<comment type="catalytic activity">
    <reaction evidence="1">
        <text>N(6)-(dimethylallyl)adenosine 5'-phosphate + H2O = N(6)-dimethylallyladenine + D-ribose 5-phosphate</text>
        <dbReference type="Rhea" id="RHEA:48560"/>
        <dbReference type="ChEBI" id="CHEBI:15377"/>
        <dbReference type="ChEBI" id="CHEBI:17660"/>
        <dbReference type="ChEBI" id="CHEBI:57526"/>
        <dbReference type="ChEBI" id="CHEBI:78346"/>
        <dbReference type="EC" id="3.2.2.n1"/>
    </reaction>
</comment>
<comment type="catalytic activity">
    <reaction evidence="1">
        <text>9-ribosyl-trans-zeatin 5'-phosphate + H2O = trans-zeatin + D-ribose 5-phosphate</text>
        <dbReference type="Rhea" id="RHEA:48564"/>
        <dbReference type="ChEBI" id="CHEBI:15377"/>
        <dbReference type="ChEBI" id="CHEBI:16522"/>
        <dbReference type="ChEBI" id="CHEBI:78346"/>
        <dbReference type="ChEBI" id="CHEBI:87947"/>
        <dbReference type="EC" id="3.2.2.n1"/>
    </reaction>
</comment>
<dbReference type="SUPFAM" id="SSF102405">
    <property type="entry name" value="MCP/YpsA-like"/>
    <property type="match status" value="1"/>
</dbReference>
<dbReference type="GO" id="GO:0102682">
    <property type="term" value="F:cytokinin riboside 5'-monophosphate phosphoribohydrolase activity"/>
    <property type="evidence" value="ECO:0007669"/>
    <property type="project" value="RHEA"/>
</dbReference>
<dbReference type="AlphaFoldDB" id="A0A1X0IV72"/>
<evidence type="ECO:0000256" key="1">
    <source>
        <dbReference type="RuleBase" id="RU363015"/>
    </source>
</evidence>
<dbReference type="Gene3D" id="3.40.50.450">
    <property type="match status" value="1"/>
</dbReference>
<dbReference type="Pfam" id="PF03641">
    <property type="entry name" value="Lysine_decarbox"/>
    <property type="match status" value="1"/>
</dbReference>
<reference evidence="2 3" key="1">
    <citation type="submission" date="2016-12" db="EMBL/GenBank/DDBJ databases">
        <title>The new phylogeny of genus Mycobacterium.</title>
        <authorList>
            <person name="Tortoli E."/>
            <person name="Trovato A."/>
            <person name="Cirillo D.M."/>
        </authorList>
    </citation>
    <scope>NUCLEOTIDE SEQUENCE [LARGE SCALE GENOMIC DNA]</scope>
    <source>
        <strain evidence="2 3">DSM 44223</strain>
    </source>
</reference>
<sequence length="246" mass="26897">MVSLQPPAPHIPATLDEELLCCLAPGYPDFAAHDPERVARIGDEVAYGFTAMADVAQAVSIFGSARTPPDHPHYILARAVATRLGAYGFDIITGGGPGIMEAANRGARDAAVRSIGLNIELPHEQIVNPFVDRSLRFRYFFVRKLMFIRYASAFVVFPGGFGTLDELFEALTLIQTGKIRHFPVVLAGSQHWSGLVGWIRAQLLSGGMVSPEDVTLLTVLDDPDAIADVIMHWRRRQLETYQAPAS</sequence>
<dbReference type="InterPro" id="IPR005269">
    <property type="entry name" value="LOG"/>
</dbReference>
<dbReference type="GO" id="GO:0005829">
    <property type="term" value="C:cytosol"/>
    <property type="evidence" value="ECO:0007669"/>
    <property type="project" value="TreeGrafter"/>
</dbReference>
<dbReference type="PANTHER" id="PTHR43393:SF2">
    <property type="entry name" value="CYTOKININ RIBOSIDE 5'-MONOPHOSPHATE PHOSPHORIBOHYDROLASE"/>
    <property type="match status" value="1"/>
</dbReference>
<comment type="similarity">
    <text evidence="1">Belongs to the LOG family.</text>
</comment>
<organism evidence="2 3">
    <name type="scientific">Mycolicibacterium rhodesiae</name>
    <name type="common">Mycobacterium rhodesiae</name>
    <dbReference type="NCBI Taxonomy" id="36814"/>
    <lineage>
        <taxon>Bacteria</taxon>
        <taxon>Bacillati</taxon>
        <taxon>Actinomycetota</taxon>
        <taxon>Actinomycetes</taxon>
        <taxon>Mycobacteriales</taxon>
        <taxon>Mycobacteriaceae</taxon>
        <taxon>Mycolicibacterium</taxon>
    </lineage>
</organism>
<keyword evidence="1" id="KW-0203">Cytokinin biosynthesis</keyword>
<dbReference type="InterPro" id="IPR052341">
    <property type="entry name" value="LOG_family_nucleotidases"/>
</dbReference>
<protein>
    <recommendedName>
        <fullName evidence="1">Cytokinin riboside 5'-monophosphate phosphoribohydrolase</fullName>
        <ecNumber evidence="1">3.2.2.n1</ecNumber>
    </recommendedName>
</protein>
<dbReference type="Proteomes" id="UP000192534">
    <property type="component" value="Unassembled WGS sequence"/>
</dbReference>
<dbReference type="OrthoDB" id="9801098at2"/>
<evidence type="ECO:0000313" key="2">
    <source>
        <dbReference type="EMBL" id="ORB52354.1"/>
    </source>
</evidence>
<dbReference type="EMBL" id="MVIH01000006">
    <property type="protein sequence ID" value="ORB52354.1"/>
    <property type="molecule type" value="Genomic_DNA"/>
</dbReference>
<dbReference type="NCBIfam" id="TIGR00730">
    <property type="entry name" value="Rossman fold protein, TIGR00730 family"/>
    <property type="match status" value="1"/>
</dbReference>
<name>A0A1X0IV72_MYCRH</name>
<keyword evidence="1" id="KW-0378">Hydrolase</keyword>
<comment type="caution">
    <text evidence="2">The sequence shown here is derived from an EMBL/GenBank/DDBJ whole genome shotgun (WGS) entry which is preliminary data.</text>
</comment>
<dbReference type="InterPro" id="IPR031100">
    <property type="entry name" value="LOG_fam"/>
</dbReference>
<keyword evidence="3" id="KW-1185">Reference proteome</keyword>